<dbReference type="OrthoDB" id="2792107at2759"/>
<dbReference type="GO" id="GO:0006772">
    <property type="term" value="P:thiamine metabolic process"/>
    <property type="evidence" value="ECO:0007669"/>
    <property type="project" value="UniProtKB-ARBA"/>
</dbReference>
<sequence>MSPTPALFIAAQPKHAARVKAALDELNRYAVSPEYGASLEQLKSVHEARKAHPAAKGVVEKEDLVTKLMTDPDLTGIWNDLLKNAFCASMGTTGPNDAGADALLQGFRAYMVQDYIYCTRGIIYQTERAIKSTSHQDFNDTTTKVQHYCDYAQGALNYCVNQRTTPADEGGPGLGLTDVDVLQATPADVLDEYTDFQIQTAETHNWVMSLVAMIPCIQSYYAIAQPLYQNAPAIIKDTPWYNLWIKPNGGISPQEAGVTSQITFFVTNYAVWKDHYAEAKETFRRACKGEISLWQFAQDAKA</sequence>
<reference evidence="2 3" key="1">
    <citation type="journal article" date="2012" name="Science">
        <title>The Paleozoic origin of enzymatic lignin decomposition reconstructed from 31 fungal genomes.</title>
        <authorList>
            <person name="Floudas D."/>
            <person name="Binder M."/>
            <person name="Riley R."/>
            <person name="Barry K."/>
            <person name="Blanchette R.A."/>
            <person name="Henrissat B."/>
            <person name="Martinez A.T."/>
            <person name="Otillar R."/>
            <person name="Spatafora J.W."/>
            <person name="Yadav J.S."/>
            <person name="Aerts A."/>
            <person name="Benoit I."/>
            <person name="Boyd A."/>
            <person name="Carlson A."/>
            <person name="Copeland A."/>
            <person name="Coutinho P.M."/>
            <person name="de Vries R.P."/>
            <person name="Ferreira P."/>
            <person name="Findley K."/>
            <person name="Foster B."/>
            <person name="Gaskell J."/>
            <person name="Glotzer D."/>
            <person name="Gorecki P."/>
            <person name="Heitman J."/>
            <person name="Hesse C."/>
            <person name="Hori C."/>
            <person name="Igarashi K."/>
            <person name="Jurgens J.A."/>
            <person name="Kallen N."/>
            <person name="Kersten P."/>
            <person name="Kohler A."/>
            <person name="Kuees U."/>
            <person name="Kumar T.K.A."/>
            <person name="Kuo A."/>
            <person name="LaButti K."/>
            <person name="Larrondo L.F."/>
            <person name="Lindquist E."/>
            <person name="Ling A."/>
            <person name="Lombard V."/>
            <person name="Lucas S."/>
            <person name="Lundell T."/>
            <person name="Martin R."/>
            <person name="McLaughlin D.J."/>
            <person name="Morgenstern I."/>
            <person name="Morin E."/>
            <person name="Murat C."/>
            <person name="Nagy L.G."/>
            <person name="Nolan M."/>
            <person name="Ohm R.A."/>
            <person name="Patyshakuliyeva A."/>
            <person name="Rokas A."/>
            <person name="Ruiz-Duenas F.J."/>
            <person name="Sabat G."/>
            <person name="Salamov A."/>
            <person name="Samejima M."/>
            <person name="Schmutz J."/>
            <person name="Slot J.C."/>
            <person name="St John F."/>
            <person name="Stenlid J."/>
            <person name="Sun H."/>
            <person name="Sun S."/>
            <person name="Syed K."/>
            <person name="Tsang A."/>
            <person name="Wiebenga A."/>
            <person name="Young D."/>
            <person name="Pisabarro A."/>
            <person name="Eastwood D.C."/>
            <person name="Martin F."/>
            <person name="Cullen D."/>
            <person name="Grigoriev I.V."/>
            <person name="Hibbett D.S."/>
        </authorList>
    </citation>
    <scope>NUCLEOTIDE SEQUENCE</scope>
    <source>
        <strain evidence="3">FP-58527</strain>
    </source>
</reference>
<gene>
    <name evidence="2" type="ORF">FOMPIDRAFT_88796</name>
</gene>
<dbReference type="SUPFAM" id="SSF48613">
    <property type="entry name" value="Heme oxygenase-like"/>
    <property type="match status" value="1"/>
</dbReference>
<evidence type="ECO:0000313" key="2">
    <source>
        <dbReference type="EMBL" id="EPT02134.1"/>
    </source>
</evidence>
<dbReference type="Pfam" id="PF03070">
    <property type="entry name" value="TENA_THI-4"/>
    <property type="match status" value="1"/>
</dbReference>
<keyword evidence="3" id="KW-1185">Reference proteome</keyword>
<accession>S8EFY1</accession>
<evidence type="ECO:0000313" key="3">
    <source>
        <dbReference type="Proteomes" id="UP000015241"/>
    </source>
</evidence>
<dbReference type="HOGENOM" id="CLU_081629_0_0_1"/>
<dbReference type="InParanoid" id="S8EFY1"/>
<dbReference type="AlphaFoldDB" id="S8EFY1"/>
<dbReference type="InterPro" id="IPR016084">
    <property type="entry name" value="Haem_Oase-like_multi-hlx"/>
</dbReference>
<dbReference type="Gene3D" id="1.20.910.10">
    <property type="entry name" value="Heme oxygenase-like"/>
    <property type="match status" value="1"/>
</dbReference>
<dbReference type="CDD" id="cd19359">
    <property type="entry name" value="TenA_C_Bt3146-like"/>
    <property type="match status" value="1"/>
</dbReference>
<dbReference type="Proteomes" id="UP000015241">
    <property type="component" value="Unassembled WGS sequence"/>
</dbReference>
<dbReference type="eggNOG" id="ENOG502RUZU">
    <property type="taxonomic scope" value="Eukaryota"/>
</dbReference>
<dbReference type="STRING" id="743788.S8EFY1"/>
<organism evidence="2 3">
    <name type="scientific">Fomitopsis schrenkii</name>
    <name type="common">Brown rot fungus</name>
    <dbReference type="NCBI Taxonomy" id="2126942"/>
    <lineage>
        <taxon>Eukaryota</taxon>
        <taxon>Fungi</taxon>
        <taxon>Dikarya</taxon>
        <taxon>Basidiomycota</taxon>
        <taxon>Agaricomycotina</taxon>
        <taxon>Agaricomycetes</taxon>
        <taxon>Polyporales</taxon>
        <taxon>Fomitopsis</taxon>
    </lineage>
</organism>
<feature type="domain" description="Thiaminase-2/PQQC" evidence="1">
    <location>
        <begin position="106"/>
        <end position="297"/>
    </location>
</feature>
<evidence type="ECO:0000259" key="1">
    <source>
        <dbReference type="Pfam" id="PF03070"/>
    </source>
</evidence>
<proteinExistence type="predicted"/>
<name>S8EFY1_FOMSC</name>
<protein>
    <recommendedName>
        <fullName evidence="1">Thiaminase-2/PQQC domain-containing protein</fullName>
    </recommendedName>
</protein>
<dbReference type="EMBL" id="KE504137">
    <property type="protein sequence ID" value="EPT02134.1"/>
    <property type="molecule type" value="Genomic_DNA"/>
</dbReference>
<dbReference type="InterPro" id="IPR004305">
    <property type="entry name" value="Thiaminase-2/PQQC"/>
</dbReference>